<dbReference type="AlphaFoldDB" id="A0AA38HJ62"/>
<organism evidence="1 2">
    <name type="scientific">Zophobas morio</name>
    <dbReference type="NCBI Taxonomy" id="2755281"/>
    <lineage>
        <taxon>Eukaryota</taxon>
        <taxon>Metazoa</taxon>
        <taxon>Ecdysozoa</taxon>
        <taxon>Arthropoda</taxon>
        <taxon>Hexapoda</taxon>
        <taxon>Insecta</taxon>
        <taxon>Pterygota</taxon>
        <taxon>Neoptera</taxon>
        <taxon>Endopterygota</taxon>
        <taxon>Coleoptera</taxon>
        <taxon>Polyphaga</taxon>
        <taxon>Cucujiformia</taxon>
        <taxon>Tenebrionidae</taxon>
        <taxon>Zophobas</taxon>
    </lineage>
</organism>
<accession>A0AA38HJ62</accession>
<evidence type="ECO:0008006" key="3">
    <source>
        <dbReference type="Google" id="ProtNLM"/>
    </source>
</evidence>
<dbReference type="Proteomes" id="UP001168821">
    <property type="component" value="Unassembled WGS sequence"/>
</dbReference>
<proteinExistence type="predicted"/>
<name>A0AA38HJ62_9CUCU</name>
<evidence type="ECO:0000313" key="2">
    <source>
        <dbReference type="Proteomes" id="UP001168821"/>
    </source>
</evidence>
<dbReference type="CDD" id="cd14686">
    <property type="entry name" value="bZIP"/>
    <property type="match status" value="1"/>
</dbReference>
<keyword evidence="2" id="KW-1185">Reference proteome</keyword>
<reference evidence="1" key="1">
    <citation type="journal article" date="2023" name="G3 (Bethesda)">
        <title>Whole genome assemblies of Zophobas morio and Tenebrio molitor.</title>
        <authorList>
            <person name="Kaur S."/>
            <person name="Stinson S.A."/>
            <person name="diCenzo G.C."/>
        </authorList>
    </citation>
    <scope>NUCLEOTIDE SEQUENCE</scope>
    <source>
        <strain evidence="1">QUZm001</strain>
    </source>
</reference>
<gene>
    <name evidence="1" type="ORF">Zmor_003987</name>
</gene>
<protein>
    <recommendedName>
        <fullName evidence="3">BZIP domain-containing protein</fullName>
    </recommendedName>
</protein>
<sequence>MCLPCKTDFDNNNEHCGRSHMNCYQYLHSSLSGSLFNKIENSDYEQSLNTAAGSLVQHHLDAEPLILSSNLRSSAFSENYKHYNYNRFNNICSPRSSKYQRRFVPVCPNNKVISSHNPYGSNINSISTTCIKNFRNSLKTPDIFYDTELRRKNIEDVNIALETIKSGSVSLDNLTQTPAKDVFFGSDNNLLTFLGSQIKDICYNNVNNVNLSINEEISEERSTSLKSHGKRKRFKKKASDMKPEELAHVRACNRNSARKSREKKRLRELALQHLCEKQILLLKAQENKIIDLEATVESLFKKFNLSSKDFKAPGNVGRFKESQCMKKVGVDREPFNHFKFEEHCNKKSEEKLKINNDNYQYNNAGNHEVASSNKTDKGITIETKVSINSDLQSDFVSLKDLQNNESYGSEGMGVYANKKPFDDNEMLDLLTSIYMPVSWIPFMD</sequence>
<comment type="caution">
    <text evidence="1">The sequence shown here is derived from an EMBL/GenBank/DDBJ whole genome shotgun (WGS) entry which is preliminary data.</text>
</comment>
<evidence type="ECO:0000313" key="1">
    <source>
        <dbReference type="EMBL" id="KAJ3628672.1"/>
    </source>
</evidence>
<dbReference type="EMBL" id="JALNTZ010001159">
    <property type="protein sequence ID" value="KAJ3628672.1"/>
    <property type="molecule type" value="Genomic_DNA"/>
</dbReference>